<dbReference type="InterPro" id="IPR011600">
    <property type="entry name" value="Pept_C14_caspase"/>
</dbReference>
<dbReference type="PANTHER" id="PTHR22576:SF37">
    <property type="entry name" value="MUCOSA-ASSOCIATED LYMPHOID TISSUE LYMPHOMA TRANSLOCATION PROTEIN 1"/>
    <property type="match status" value="1"/>
</dbReference>
<dbReference type="InterPro" id="IPR027417">
    <property type="entry name" value="P-loop_NTPase"/>
</dbReference>
<dbReference type="GO" id="GO:0004197">
    <property type="term" value="F:cysteine-type endopeptidase activity"/>
    <property type="evidence" value="ECO:0007669"/>
    <property type="project" value="InterPro"/>
</dbReference>
<keyword evidence="1" id="KW-1133">Transmembrane helix</keyword>
<comment type="caution">
    <text evidence="4">The sequence shown here is derived from an EMBL/GenBank/DDBJ whole genome shotgun (WGS) entry which is preliminary data.</text>
</comment>
<keyword evidence="1" id="KW-0472">Membrane</keyword>
<dbReference type="Pfam" id="PF00656">
    <property type="entry name" value="Peptidase_C14"/>
    <property type="match status" value="1"/>
</dbReference>
<sequence length="731" mass="80846">MPFGGHVPQALVIGIDRYSAPRIPNLNCAVNDAEEVSARLEAAGFDVVTLTNDGATGEEIESELEVGLNERITDEDDPVLIYWSGHGMTDLREKDDRDRGYSTFLLPCDTDLDKPLGTALAVQHMWALLNKVKTRRLLVLLDTCFSGAFVGGDSRGFSLGAKGGAVADSDDFLQMEGHGRIVVSACGPNEVAREDPKHGHGYFTKALLAAFERGADTGDRKVKAIPMMADVRDAVQRDTKNAQTPSLHVSAQGRDWSVPLPPPATYRPPMPSWAFAGTAGGVGKTTLAMVTAELLAESGNTVLYLDADIAHYGGTSEWCRRASIDIGHIRTFADHVATFSRAKVRMPSRHLSDKLLDVTPEYLRRYDCGKILLLPAARASDKLFVFVLLAEIKNRRANLTCQQILNGAFDRGSREGATCIVIDCGATFDPLAVNSFASAHHPFIVATSVAGAKDKRDTVLSNCAQLIEDFDRTRVETVVNRVPSLDALTQNWGRPGFGRPGMSFHYLPFDRKLFQDWEEGRPNFELGYDQLTHQWHQILVASDRNVCGGLHRDCLPTEWDRFSKWALWLMNAPEWAEAEKGRLTRVLRRTTLLAGVYCALSLTGLTNVLLRQFAGSDDEAVPGGGAAPVDDPSFMPLWSAIGMAVVFGLFFLGNLINGLLVRRRRRVVNEVIKHSVSVQELQKWFSVPLDEGPWWKIWSRSRRAAIEWLHKRVVATRREQLPDGRTIEVYG</sequence>
<keyword evidence="5" id="KW-1185">Reference proteome</keyword>
<organism evidence="4 5">
    <name type="scientific">Actinomadura soli</name>
    <dbReference type="NCBI Taxonomy" id="2508997"/>
    <lineage>
        <taxon>Bacteria</taxon>
        <taxon>Bacillati</taxon>
        <taxon>Actinomycetota</taxon>
        <taxon>Actinomycetes</taxon>
        <taxon>Streptosporangiales</taxon>
        <taxon>Thermomonosporaceae</taxon>
        <taxon>Actinomadura</taxon>
    </lineage>
</organism>
<dbReference type="EMBL" id="VCKW01000159">
    <property type="protein sequence ID" value="TMQ92654.1"/>
    <property type="molecule type" value="Genomic_DNA"/>
</dbReference>
<evidence type="ECO:0000313" key="5">
    <source>
        <dbReference type="Proteomes" id="UP000309174"/>
    </source>
</evidence>
<feature type="domain" description="CobQ/CobB/MinD/ParA nucleotide binding" evidence="3">
    <location>
        <begin position="274"/>
        <end position="309"/>
    </location>
</feature>
<feature type="transmembrane region" description="Helical" evidence="1">
    <location>
        <begin position="592"/>
        <end position="614"/>
    </location>
</feature>
<dbReference type="InterPro" id="IPR029030">
    <property type="entry name" value="Caspase-like_dom_sf"/>
</dbReference>
<gene>
    <name evidence="4" type="ORF">ETD83_26810</name>
</gene>
<evidence type="ECO:0000256" key="1">
    <source>
        <dbReference type="SAM" id="Phobius"/>
    </source>
</evidence>
<dbReference type="AlphaFoldDB" id="A0A5C4J8F3"/>
<dbReference type="SUPFAM" id="SSF52540">
    <property type="entry name" value="P-loop containing nucleoside triphosphate hydrolases"/>
    <property type="match status" value="1"/>
</dbReference>
<evidence type="ECO:0000259" key="2">
    <source>
        <dbReference type="Pfam" id="PF00656"/>
    </source>
</evidence>
<dbReference type="OrthoDB" id="491589at2"/>
<accession>A0A5C4J8F3</accession>
<keyword evidence="1" id="KW-0812">Transmembrane</keyword>
<evidence type="ECO:0000259" key="3">
    <source>
        <dbReference type="Pfam" id="PF01656"/>
    </source>
</evidence>
<proteinExistence type="predicted"/>
<dbReference type="Gene3D" id="3.40.50.1460">
    <property type="match status" value="1"/>
</dbReference>
<protein>
    <submittedName>
        <fullName evidence="4">Uncharacterized protein</fullName>
    </submittedName>
</protein>
<dbReference type="GO" id="GO:0006508">
    <property type="term" value="P:proteolysis"/>
    <property type="evidence" value="ECO:0007669"/>
    <property type="project" value="InterPro"/>
</dbReference>
<dbReference type="Gene3D" id="3.40.50.300">
    <property type="entry name" value="P-loop containing nucleotide triphosphate hydrolases"/>
    <property type="match status" value="1"/>
</dbReference>
<feature type="domain" description="Peptidase C14 caspase" evidence="2">
    <location>
        <begin position="10"/>
        <end position="249"/>
    </location>
</feature>
<name>A0A5C4J8F3_9ACTN</name>
<evidence type="ECO:0000313" key="4">
    <source>
        <dbReference type="EMBL" id="TMQ92654.1"/>
    </source>
</evidence>
<dbReference type="SUPFAM" id="SSF52129">
    <property type="entry name" value="Caspase-like"/>
    <property type="match status" value="1"/>
</dbReference>
<dbReference type="InterPro" id="IPR002586">
    <property type="entry name" value="CobQ/CobB/MinD/ParA_Nub-bd_dom"/>
</dbReference>
<feature type="transmembrane region" description="Helical" evidence="1">
    <location>
        <begin position="634"/>
        <end position="656"/>
    </location>
</feature>
<dbReference type="PANTHER" id="PTHR22576">
    <property type="entry name" value="MUCOSA ASSOCIATED LYMPHOID TISSUE LYMPHOMA TRANSLOCATION PROTEIN 1/PARACASPASE"/>
    <property type="match status" value="1"/>
</dbReference>
<dbReference type="Pfam" id="PF01656">
    <property type="entry name" value="CbiA"/>
    <property type="match status" value="1"/>
</dbReference>
<dbReference type="Proteomes" id="UP000309174">
    <property type="component" value="Unassembled WGS sequence"/>
</dbReference>
<reference evidence="4 5" key="1">
    <citation type="submission" date="2019-05" db="EMBL/GenBank/DDBJ databases">
        <title>Draft genome sequence of Actinomadura sp. 14C53.</title>
        <authorList>
            <person name="Saricaoglu S."/>
            <person name="Isik K."/>
        </authorList>
    </citation>
    <scope>NUCLEOTIDE SEQUENCE [LARGE SCALE GENOMIC DNA]</scope>
    <source>
        <strain evidence="4 5">14C53</strain>
    </source>
</reference>
<dbReference type="InterPro" id="IPR052039">
    <property type="entry name" value="Caspase-related_regulators"/>
</dbReference>